<protein>
    <recommendedName>
        <fullName evidence="7">FAD-binding domain-containing protein</fullName>
    </recommendedName>
</protein>
<dbReference type="PANTHER" id="PTHR46720:SF3">
    <property type="entry name" value="FAD-BINDING DOMAIN-CONTAINING PROTEIN-RELATED"/>
    <property type="match status" value="1"/>
</dbReference>
<dbReference type="SUPFAM" id="SSF54373">
    <property type="entry name" value="FAD-linked reductases, C-terminal domain"/>
    <property type="match status" value="1"/>
</dbReference>
<organism evidence="8 9">
    <name type="scientific">Monosporascus cannonballus</name>
    <dbReference type="NCBI Taxonomy" id="155416"/>
    <lineage>
        <taxon>Eukaryota</taxon>
        <taxon>Fungi</taxon>
        <taxon>Dikarya</taxon>
        <taxon>Ascomycota</taxon>
        <taxon>Pezizomycotina</taxon>
        <taxon>Sordariomycetes</taxon>
        <taxon>Xylariomycetidae</taxon>
        <taxon>Xylariales</taxon>
        <taxon>Xylariales incertae sedis</taxon>
        <taxon>Monosporascus</taxon>
    </lineage>
</organism>
<evidence type="ECO:0000313" key="8">
    <source>
        <dbReference type="EMBL" id="RYO85033.1"/>
    </source>
</evidence>
<evidence type="ECO:0000313" key="9">
    <source>
        <dbReference type="Proteomes" id="UP000294003"/>
    </source>
</evidence>
<feature type="domain" description="FAD-binding" evidence="7">
    <location>
        <begin position="26"/>
        <end position="199"/>
    </location>
</feature>
<feature type="region of interest" description="Disordered" evidence="6">
    <location>
        <begin position="401"/>
        <end position="445"/>
    </location>
</feature>
<keyword evidence="4" id="KW-0274">FAD</keyword>
<proteinExistence type="inferred from homology"/>
<feature type="domain" description="FAD-binding" evidence="7">
    <location>
        <begin position="342"/>
        <end position="395"/>
    </location>
</feature>
<keyword evidence="3" id="KW-0285">Flavoprotein</keyword>
<feature type="region of interest" description="Disordered" evidence="6">
    <location>
        <begin position="1"/>
        <end position="20"/>
    </location>
</feature>
<evidence type="ECO:0000256" key="1">
    <source>
        <dbReference type="ARBA" id="ARBA00005179"/>
    </source>
</evidence>
<feature type="compositionally biased region" description="Basic and acidic residues" evidence="6">
    <location>
        <begin position="312"/>
        <end position="323"/>
    </location>
</feature>
<dbReference type="InterPro" id="IPR002938">
    <property type="entry name" value="FAD-bd"/>
</dbReference>
<comment type="pathway">
    <text evidence="1">Secondary metabolite biosynthesis.</text>
</comment>
<evidence type="ECO:0000256" key="2">
    <source>
        <dbReference type="ARBA" id="ARBA00007992"/>
    </source>
</evidence>
<dbReference type="InterPro" id="IPR036188">
    <property type="entry name" value="FAD/NAD-bd_sf"/>
</dbReference>
<dbReference type="InterPro" id="IPR051104">
    <property type="entry name" value="FAD_monoxygenase"/>
</dbReference>
<gene>
    <name evidence="8" type="ORF">DL762_005374</name>
</gene>
<name>A0ABY0H9F3_9PEZI</name>
<evidence type="ECO:0000256" key="3">
    <source>
        <dbReference type="ARBA" id="ARBA00022630"/>
    </source>
</evidence>
<sequence length="528" mass="56057">MSSPSLTGTPGLDGHNGIRDGGRDRLQVAVIGGGITGLTLALGLEARGMAYTLYERTASLREIGAGIGLSPNAEQALRAIDPHAHAAFKRVAAPNGEDWFQWVDGTTDKLLYRLWLGGREERFQGCRRSDLLDELARLVPRERIRFGKRLDSITEAGEGDAKEGSGPGRLVLRFRDGTAAEADVVIGCDGIHSRVRQILLGADNPAAYPSYTGKYCFRTVVPMARVAPALAHRAHTRFMFNGPSAHAITYPVGAHAEVLNVLLVVSDPDPARTVGSGLEKHATSGSKREAVAAFAGWHPTVRAIVDLFPEDVDHRDGNDEGDGKGPGLDGKGEGRKAAGIHKWALFDTAEHPAPYYARGRICVAGDAAHASSPHLGSGAGFGIEDALALAALLAALDGALRPSNNNDRNRDDNTTSVVTGAGIGTHGAKKGEDGESGRSGTGDSNADRASLCGAALEAYNDVRYARTVWLPGASREACALFQWEDAGGAGHDPGRFGEEISRRFWRIWDYDVDGMVREALARFAASSN</sequence>
<reference evidence="8 9" key="1">
    <citation type="submission" date="2018-06" db="EMBL/GenBank/DDBJ databases">
        <title>Complete Genomes of Monosporascus.</title>
        <authorList>
            <person name="Robinson A.J."/>
            <person name="Natvig D.O."/>
        </authorList>
    </citation>
    <scope>NUCLEOTIDE SEQUENCE [LARGE SCALE GENOMIC DNA]</scope>
    <source>
        <strain evidence="8 9">CBS 609.92</strain>
    </source>
</reference>
<dbReference type="Pfam" id="PF01494">
    <property type="entry name" value="FAD_binding_3"/>
    <property type="match status" value="2"/>
</dbReference>
<keyword evidence="5" id="KW-0560">Oxidoreductase</keyword>
<dbReference type="EMBL" id="QJNS01000146">
    <property type="protein sequence ID" value="RYO85033.1"/>
    <property type="molecule type" value="Genomic_DNA"/>
</dbReference>
<keyword evidence="9" id="KW-1185">Reference proteome</keyword>
<dbReference type="SUPFAM" id="SSF51905">
    <property type="entry name" value="FAD/NAD(P)-binding domain"/>
    <property type="match status" value="1"/>
</dbReference>
<feature type="region of interest" description="Disordered" evidence="6">
    <location>
        <begin position="312"/>
        <end position="335"/>
    </location>
</feature>
<evidence type="ECO:0000256" key="4">
    <source>
        <dbReference type="ARBA" id="ARBA00022827"/>
    </source>
</evidence>
<evidence type="ECO:0000256" key="5">
    <source>
        <dbReference type="ARBA" id="ARBA00023002"/>
    </source>
</evidence>
<evidence type="ECO:0000256" key="6">
    <source>
        <dbReference type="SAM" id="MobiDB-lite"/>
    </source>
</evidence>
<comment type="caution">
    <text evidence="8">The sequence shown here is derived from an EMBL/GenBank/DDBJ whole genome shotgun (WGS) entry which is preliminary data.</text>
</comment>
<dbReference type="Proteomes" id="UP000294003">
    <property type="component" value="Unassembled WGS sequence"/>
</dbReference>
<evidence type="ECO:0000259" key="7">
    <source>
        <dbReference type="Pfam" id="PF01494"/>
    </source>
</evidence>
<accession>A0ABY0H9F3</accession>
<dbReference type="PANTHER" id="PTHR46720">
    <property type="entry name" value="HYDROXYLASE, PUTATIVE (AFU_ORTHOLOGUE AFUA_3G01460)-RELATED"/>
    <property type="match status" value="1"/>
</dbReference>
<comment type="similarity">
    <text evidence="2">Belongs to the paxM FAD-dependent monooxygenase family.</text>
</comment>
<dbReference type="PRINTS" id="PR00420">
    <property type="entry name" value="RNGMNOXGNASE"/>
</dbReference>
<dbReference type="Gene3D" id="3.50.50.60">
    <property type="entry name" value="FAD/NAD(P)-binding domain"/>
    <property type="match status" value="2"/>
</dbReference>